<comment type="caution">
    <text evidence="2">The sequence shown here is derived from an EMBL/GenBank/DDBJ whole genome shotgun (WGS) entry which is preliminary data.</text>
</comment>
<dbReference type="RefSeq" id="WP_172324791.1">
    <property type="nucleotide sequence ID" value="NZ_CASQWE010000002.1"/>
</dbReference>
<evidence type="ECO:0000313" key="2">
    <source>
        <dbReference type="EMBL" id="NPE13997.1"/>
    </source>
</evidence>
<proteinExistence type="predicted"/>
<dbReference type="Pfam" id="PF05069">
    <property type="entry name" value="Phage_tail_S"/>
    <property type="match status" value="1"/>
</dbReference>
<organism evidence="2 3">
    <name type="scientific">Xylanibacter rodentium</name>
    <dbReference type="NCBI Taxonomy" id="2736289"/>
    <lineage>
        <taxon>Bacteria</taxon>
        <taxon>Pseudomonadati</taxon>
        <taxon>Bacteroidota</taxon>
        <taxon>Bacteroidia</taxon>
        <taxon>Bacteroidales</taxon>
        <taxon>Prevotellaceae</taxon>
        <taxon>Xylanibacter</taxon>
    </lineage>
</organism>
<dbReference type="EMBL" id="JABKKE010000009">
    <property type="protein sequence ID" value="NPE13997.1"/>
    <property type="molecule type" value="Genomic_DNA"/>
</dbReference>
<feature type="compositionally biased region" description="Basic residues" evidence="1">
    <location>
        <begin position="93"/>
        <end position="102"/>
    </location>
</feature>
<evidence type="ECO:0000313" key="3">
    <source>
        <dbReference type="Proteomes" id="UP001193734"/>
    </source>
</evidence>
<dbReference type="InterPro" id="IPR006522">
    <property type="entry name" value="Phage_virion_morphogenesis"/>
</dbReference>
<sequence length="152" mass="17543">MRTPEQLKKDIISDMRVDLAEEFDKNFNRKAFFTEKWKKRRNPNALGSLLVVTGSLRKSIQAKETPDGVKFTSNQPYATLHNEGGKGSVTVRQHTRKSKKGKTYTVKQHTRAVKVPQRQFVGDGKETQRIIQNVIDDNLEQYNQELIKTLKK</sequence>
<protein>
    <submittedName>
        <fullName evidence="2">Uncharacterized protein</fullName>
    </submittedName>
</protein>
<reference evidence="2 3" key="1">
    <citation type="submission" date="2020-05" db="EMBL/GenBank/DDBJ databases">
        <title>Distinct polysaccharide utilization as determinants for interspecies competition between intestinal Prevotella spp.</title>
        <authorList>
            <person name="Galvez E.J.C."/>
            <person name="Iljazovic A."/>
            <person name="Strowig T."/>
        </authorList>
    </citation>
    <scope>NUCLEOTIDE SEQUENCE [LARGE SCALE GENOMIC DNA]</scope>
    <source>
        <strain evidence="2 3">PROD</strain>
    </source>
</reference>
<dbReference type="Proteomes" id="UP001193734">
    <property type="component" value="Unassembled WGS sequence"/>
</dbReference>
<name>A0ABX2AX64_9BACT</name>
<accession>A0ABX2AX64</accession>
<evidence type="ECO:0000256" key="1">
    <source>
        <dbReference type="SAM" id="MobiDB-lite"/>
    </source>
</evidence>
<gene>
    <name evidence="2" type="ORF">HPS55_06595</name>
</gene>
<keyword evidence="3" id="KW-1185">Reference proteome</keyword>
<dbReference type="GeneID" id="82157432"/>
<feature type="region of interest" description="Disordered" evidence="1">
    <location>
        <begin position="67"/>
        <end position="102"/>
    </location>
</feature>